<sequence length="265" mass="30190">MHTVKFTIDGQPAQLTGPNTWEEVTPKQWLQWVRWQMGFGGADSAIFLLLQLWYGFTPAMIRRFSEDQKVQLLALLDWSNSRPSRWMLPNFRTRLGRQYVGPGDQLQHLSFGEFIFAEAARSRYLDTNIRADLVELTAVLYRASAWPWQKKIDGARTAFDRSTLDSACKALDKLPDAIHQATLINYLGCVDVLPTQFPNLFEPPKKTSTESGGTWLDVGLNLARQSSVFGTYHQLESTNLYLVLSTLDTMQREAKELEAKAQQSQ</sequence>
<dbReference type="RefSeq" id="WP_265990878.1">
    <property type="nucleotide sequence ID" value="NZ_CP110973.1"/>
</dbReference>
<name>A0ABW3QDA2_9BACT</name>
<protein>
    <submittedName>
        <fullName evidence="1">Uncharacterized protein</fullName>
    </submittedName>
</protein>
<proteinExistence type="predicted"/>
<gene>
    <name evidence="1" type="ORF">ACFQ4C_18075</name>
</gene>
<accession>A0ABW3QDA2</accession>
<organism evidence="1 2">
    <name type="scientific">Larkinella insperata</name>
    <dbReference type="NCBI Taxonomy" id="332158"/>
    <lineage>
        <taxon>Bacteria</taxon>
        <taxon>Pseudomonadati</taxon>
        <taxon>Bacteroidota</taxon>
        <taxon>Cytophagia</taxon>
        <taxon>Cytophagales</taxon>
        <taxon>Spirosomataceae</taxon>
        <taxon>Larkinella</taxon>
    </lineage>
</organism>
<keyword evidence="2" id="KW-1185">Reference proteome</keyword>
<evidence type="ECO:0000313" key="1">
    <source>
        <dbReference type="EMBL" id="MFD1143040.1"/>
    </source>
</evidence>
<evidence type="ECO:0000313" key="2">
    <source>
        <dbReference type="Proteomes" id="UP001597116"/>
    </source>
</evidence>
<dbReference type="Proteomes" id="UP001597116">
    <property type="component" value="Unassembled WGS sequence"/>
</dbReference>
<reference evidence="2" key="1">
    <citation type="journal article" date="2019" name="Int. J. Syst. Evol. Microbiol.">
        <title>The Global Catalogue of Microorganisms (GCM) 10K type strain sequencing project: providing services to taxonomists for standard genome sequencing and annotation.</title>
        <authorList>
            <consortium name="The Broad Institute Genomics Platform"/>
            <consortium name="The Broad Institute Genome Sequencing Center for Infectious Disease"/>
            <person name="Wu L."/>
            <person name="Ma J."/>
        </authorList>
    </citation>
    <scope>NUCLEOTIDE SEQUENCE [LARGE SCALE GENOMIC DNA]</scope>
    <source>
        <strain evidence="2">CCUG 55608</strain>
    </source>
</reference>
<dbReference type="EMBL" id="JBHTLP010000011">
    <property type="protein sequence ID" value="MFD1143040.1"/>
    <property type="molecule type" value="Genomic_DNA"/>
</dbReference>
<comment type="caution">
    <text evidence="1">The sequence shown here is derived from an EMBL/GenBank/DDBJ whole genome shotgun (WGS) entry which is preliminary data.</text>
</comment>